<dbReference type="InterPro" id="IPR006070">
    <property type="entry name" value="Sua5-like_dom"/>
</dbReference>
<evidence type="ECO:0000256" key="14">
    <source>
        <dbReference type="PIRSR" id="PIRSR004930-1"/>
    </source>
</evidence>
<feature type="binding site" evidence="14">
    <location>
        <position position="200"/>
    </location>
    <ligand>
        <name>ATP</name>
        <dbReference type="ChEBI" id="CHEBI:30616"/>
    </ligand>
</feature>
<accession>A0A1D9P4M6</accession>
<feature type="binding site" evidence="14">
    <location>
        <position position="146"/>
    </location>
    <ligand>
        <name>L-threonine</name>
        <dbReference type="ChEBI" id="CHEBI:57926"/>
    </ligand>
</feature>
<dbReference type="GO" id="GO:0005737">
    <property type="term" value="C:cytoplasm"/>
    <property type="evidence" value="ECO:0007669"/>
    <property type="project" value="UniProtKB-SubCell"/>
</dbReference>
<evidence type="ECO:0000256" key="12">
    <source>
        <dbReference type="ARBA" id="ARBA00048366"/>
    </source>
</evidence>
<dbReference type="InterPro" id="IPR010923">
    <property type="entry name" value="T(6)A37_SUA5"/>
</dbReference>
<keyword evidence="7 13" id="KW-0819">tRNA processing</keyword>
<dbReference type="InterPro" id="IPR038385">
    <property type="entry name" value="Sua5/YwlC_C"/>
</dbReference>
<feature type="binding site" evidence="14">
    <location>
        <position position="72"/>
    </location>
    <ligand>
        <name>L-threonine</name>
        <dbReference type="ChEBI" id="CHEBI:57926"/>
    </ligand>
</feature>
<evidence type="ECO:0000256" key="9">
    <source>
        <dbReference type="ARBA" id="ARBA00022741"/>
    </source>
</evidence>
<organism evidence="16 17">
    <name type="scientific">Butyrivibrio hungatei</name>
    <dbReference type="NCBI Taxonomy" id="185008"/>
    <lineage>
        <taxon>Bacteria</taxon>
        <taxon>Bacillati</taxon>
        <taxon>Bacillota</taxon>
        <taxon>Clostridia</taxon>
        <taxon>Lachnospirales</taxon>
        <taxon>Lachnospiraceae</taxon>
        <taxon>Butyrivibrio</taxon>
    </lineage>
</organism>
<keyword evidence="8 13" id="KW-0548">Nucleotidyltransferase</keyword>
<evidence type="ECO:0000256" key="2">
    <source>
        <dbReference type="ARBA" id="ARBA00007663"/>
    </source>
</evidence>
<dbReference type="Pfam" id="PF03481">
    <property type="entry name" value="Sua5_C"/>
    <property type="match status" value="1"/>
</dbReference>
<dbReference type="OrthoDB" id="9814580at2"/>
<dbReference type="GO" id="GO:0061710">
    <property type="term" value="F:L-threonylcarbamoyladenylate synthase"/>
    <property type="evidence" value="ECO:0007669"/>
    <property type="project" value="UniProtKB-EC"/>
</dbReference>
<evidence type="ECO:0000256" key="5">
    <source>
        <dbReference type="ARBA" id="ARBA00022490"/>
    </source>
</evidence>
<feature type="binding site" evidence="14">
    <location>
        <position position="40"/>
    </location>
    <ligand>
        <name>L-threonine</name>
        <dbReference type="ChEBI" id="CHEBI:57926"/>
    </ligand>
</feature>
<feature type="binding site" evidence="14">
    <location>
        <position position="126"/>
    </location>
    <ligand>
        <name>L-threonine</name>
        <dbReference type="ChEBI" id="CHEBI:57926"/>
    </ligand>
</feature>
<evidence type="ECO:0000256" key="10">
    <source>
        <dbReference type="ARBA" id="ARBA00022840"/>
    </source>
</evidence>
<keyword evidence="17" id="KW-1185">Reference proteome</keyword>
<dbReference type="PROSITE" id="PS51163">
    <property type="entry name" value="YRDC"/>
    <property type="match status" value="1"/>
</dbReference>
<comment type="catalytic activity">
    <reaction evidence="12 13">
        <text>L-threonine + hydrogencarbonate + ATP = L-threonylcarbamoyladenylate + diphosphate + H2O</text>
        <dbReference type="Rhea" id="RHEA:36407"/>
        <dbReference type="ChEBI" id="CHEBI:15377"/>
        <dbReference type="ChEBI" id="CHEBI:17544"/>
        <dbReference type="ChEBI" id="CHEBI:30616"/>
        <dbReference type="ChEBI" id="CHEBI:33019"/>
        <dbReference type="ChEBI" id="CHEBI:57926"/>
        <dbReference type="ChEBI" id="CHEBI:73682"/>
        <dbReference type="EC" id="2.7.7.87"/>
    </reaction>
</comment>
<feature type="binding site" evidence="14">
    <location>
        <position position="63"/>
    </location>
    <ligand>
        <name>ATP</name>
        <dbReference type="ChEBI" id="CHEBI:30616"/>
    </ligand>
</feature>
<feature type="binding site" evidence="14">
    <location>
        <position position="156"/>
    </location>
    <ligand>
        <name>ATP</name>
        <dbReference type="ChEBI" id="CHEBI:30616"/>
    </ligand>
</feature>
<evidence type="ECO:0000256" key="3">
    <source>
        <dbReference type="ARBA" id="ARBA00012584"/>
    </source>
</evidence>
<evidence type="ECO:0000259" key="15">
    <source>
        <dbReference type="PROSITE" id="PS51163"/>
    </source>
</evidence>
<dbReference type="RefSeq" id="WP_071177147.1">
    <property type="nucleotide sequence ID" value="NZ_CP017831.1"/>
</dbReference>
<proteinExistence type="inferred from homology"/>
<feature type="binding site" evidence="14">
    <location>
        <position position="122"/>
    </location>
    <ligand>
        <name>L-threonine</name>
        <dbReference type="ChEBI" id="CHEBI:57926"/>
    </ligand>
</feature>
<dbReference type="GO" id="GO:0000049">
    <property type="term" value="F:tRNA binding"/>
    <property type="evidence" value="ECO:0007669"/>
    <property type="project" value="TreeGrafter"/>
</dbReference>
<keyword evidence="10 13" id="KW-0067">ATP-binding</keyword>
<dbReference type="EC" id="2.7.7.87" evidence="3 13"/>
<protein>
    <recommendedName>
        <fullName evidence="4 13">Threonylcarbamoyl-AMP synthase</fullName>
        <shortName evidence="13">TC-AMP synthase</shortName>
        <ecNumber evidence="3 13">2.7.7.87</ecNumber>
    </recommendedName>
    <alternativeName>
        <fullName evidence="11 13">L-threonylcarbamoyladenylate synthase</fullName>
    </alternativeName>
</protein>
<evidence type="ECO:0000256" key="6">
    <source>
        <dbReference type="ARBA" id="ARBA00022679"/>
    </source>
</evidence>
<sequence length="352" mass="37921">METEVLVVKENNIDDKALEGIKRAGEIIKKGGLVAFPTETVYGLGGDGLNPESSKKIYAAKGRPSDNPLIVHVSNMEDVKDIVKEVPDSAIKLANAFWPGPLTMIMNKNDRVPYETTGGLDTVAIRMPNNKIALALIEASGGYIAAPSANISGRPSPTLAKYCEEDLSGKIEMIIDGGQVGIGLESTIVDLTSEIPMILRPGYITAEMLKDVLGEISIDKTIIDSSSTERPKAPGMKYRHYAPKGELTIIQGDQDKVVSFINSKAKEAKAAGKKVGVIGTDATKGLYEADVVKSVGNREDESTIAHELFKVLREFDDEQIDIMYSESFDDSGIGQAIMNRLLKAAGHNVITL</sequence>
<dbReference type="Pfam" id="PF01300">
    <property type="entry name" value="Sua5_yciO_yrdC"/>
    <property type="match status" value="1"/>
</dbReference>
<keyword evidence="6 13" id="KW-0808">Transferase</keyword>
<dbReference type="GO" id="GO:0008033">
    <property type="term" value="P:tRNA processing"/>
    <property type="evidence" value="ECO:0007669"/>
    <property type="project" value="UniProtKB-KW"/>
</dbReference>
<comment type="similarity">
    <text evidence="2 13">Belongs to the SUA5 family.</text>
</comment>
<evidence type="ECO:0000256" key="4">
    <source>
        <dbReference type="ARBA" id="ARBA00015492"/>
    </source>
</evidence>
<dbReference type="PANTHER" id="PTHR17490:SF16">
    <property type="entry name" value="THREONYLCARBAMOYL-AMP SYNTHASE"/>
    <property type="match status" value="1"/>
</dbReference>
<feature type="binding site" evidence="14">
    <location>
        <position position="186"/>
    </location>
    <ligand>
        <name>L-threonine</name>
        <dbReference type="ChEBI" id="CHEBI:57926"/>
    </ligand>
</feature>
<evidence type="ECO:0000256" key="13">
    <source>
        <dbReference type="PIRNR" id="PIRNR004930"/>
    </source>
</evidence>
<dbReference type="Proteomes" id="UP000179284">
    <property type="component" value="Chromosome I"/>
</dbReference>
<dbReference type="NCBIfam" id="TIGR00057">
    <property type="entry name" value="L-threonylcarbamoyladenylate synthase"/>
    <property type="match status" value="1"/>
</dbReference>
<dbReference type="Gene3D" id="3.40.50.11030">
    <property type="entry name" value="Threonylcarbamoyl-AMP synthase, C-terminal domain"/>
    <property type="match status" value="1"/>
</dbReference>
<dbReference type="PIRSF" id="PIRSF004930">
    <property type="entry name" value="Tln_factor_SUA5"/>
    <property type="match status" value="1"/>
</dbReference>
<name>A0A1D9P4M6_9FIRM</name>
<dbReference type="Gene3D" id="3.90.870.10">
    <property type="entry name" value="DHBP synthase"/>
    <property type="match status" value="1"/>
</dbReference>
<comment type="subcellular location">
    <subcellularLocation>
        <location evidence="1 13">Cytoplasm</location>
    </subcellularLocation>
</comment>
<dbReference type="InterPro" id="IPR017945">
    <property type="entry name" value="DHBP_synth_RibB-like_a/b_dom"/>
</dbReference>
<keyword evidence="9 13" id="KW-0547">Nucleotide-binding</keyword>
<dbReference type="FunFam" id="3.40.50.11030:FF:000001">
    <property type="entry name" value="Threonylcarbamoyl-AMP synthase"/>
    <property type="match status" value="1"/>
</dbReference>
<evidence type="ECO:0000256" key="11">
    <source>
        <dbReference type="ARBA" id="ARBA00029774"/>
    </source>
</evidence>
<evidence type="ECO:0000313" key="17">
    <source>
        <dbReference type="Proteomes" id="UP000179284"/>
    </source>
</evidence>
<feature type="binding site" evidence="14">
    <location>
        <position position="148"/>
    </location>
    <ligand>
        <name>ATP</name>
        <dbReference type="ChEBI" id="CHEBI:30616"/>
    </ligand>
</feature>
<feature type="domain" description="YrdC-like" evidence="15">
    <location>
        <begin position="18"/>
        <end position="204"/>
    </location>
</feature>
<dbReference type="GO" id="GO:0006450">
    <property type="term" value="P:regulation of translational fidelity"/>
    <property type="evidence" value="ECO:0007669"/>
    <property type="project" value="TreeGrafter"/>
</dbReference>
<dbReference type="SUPFAM" id="SSF55821">
    <property type="entry name" value="YrdC/RibB"/>
    <property type="match status" value="1"/>
</dbReference>
<evidence type="ECO:0000256" key="8">
    <source>
        <dbReference type="ARBA" id="ARBA00022695"/>
    </source>
</evidence>
<dbReference type="PANTHER" id="PTHR17490">
    <property type="entry name" value="SUA5"/>
    <property type="match status" value="1"/>
</dbReference>
<dbReference type="AlphaFoldDB" id="A0A1D9P4M6"/>
<comment type="function">
    <text evidence="13">Required for the formation of a threonylcarbamoyl group on adenosine at position 37 (t(6)A37) in tRNAs that read codons beginning with adenine.</text>
</comment>
<keyword evidence="5 13" id="KW-0963">Cytoplasm</keyword>
<dbReference type="InterPro" id="IPR050156">
    <property type="entry name" value="TC-AMP_synthase_SUA5"/>
</dbReference>
<feature type="binding site" evidence="14">
    <location>
        <position position="241"/>
    </location>
    <ligand>
        <name>ATP</name>
        <dbReference type="ChEBI" id="CHEBI:30616"/>
    </ligand>
</feature>
<dbReference type="KEGG" id="bhu:bhn_I2525"/>
<dbReference type="InterPro" id="IPR005145">
    <property type="entry name" value="Sua5_C"/>
</dbReference>
<dbReference type="FunFam" id="3.90.870.10:FF:000009">
    <property type="entry name" value="Threonylcarbamoyl-AMP synthase, putative"/>
    <property type="match status" value="1"/>
</dbReference>
<dbReference type="GO" id="GO:0005524">
    <property type="term" value="F:ATP binding"/>
    <property type="evidence" value="ECO:0007669"/>
    <property type="project" value="UniProtKB-UniRule"/>
</dbReference>
<gene>
    <name evidence="16" type="ORF">bhn_I2525</name>
</gene>
<feature type="binding site" evidence="14">
    <location>
        <position position="67"/>
    </location>
    <ligand>
        <name>ATP</name>
        <dbReference type="ChEBI" id="CHEBI:30616"/>
    </ligand>
</feature>
<reference evidence="17" key="1">
    <citation type="submission" date="2016-10" db="EMBL/GenBank/DDBJ databases">
        <title>The complete genome sequence of the rumen bacterium Butyrivibrio hungatei MB2003.</title>
        <authorList>
            <person name="Palevich N."/>
            <person name="Kelly W.J."/>
            <person name="Leahy S.C."/>
            <person name="Altermann E."/>
            <person name="Rakonjac J."/>
            <person name="Attwood G.T."/>
        </authorList>
    </citation>
    <scope>NUCLEOTIDE SEQUENCE [LARGE SCALE GENOMIC DNA]</scope>
    <source>
        <strain evidence="17">MB2003</strain>
    </source>
</reference>
<evidence type="ECO:0000256" key="1">
    <source>
        <dbReference type="ARBA" id="ARBA00004496"/>
    </source>
</evidence>
<evidence type="ECO:0000313" key="16">
    <source>
        <dbReference type="EMBL" id="AOZ97557.1"/>
    </source>
</evidence>
<dbReference type="EMBL" id="CP017831">
    <property type="protein sequence ID" value="AOZ97557.1"/>
    <property type="molecule type" value="Genomic_DNA"/>
</dbReference>
<evidence type="ECO:0000256" key="7">
    <source>
        <dbReference type="ARBA" id="ARBA00022694"/>
    </source>
</evidence>
<dbReference type="GO" id="GO:0003725">
    <property type="term" value="F:double-stranded RNA binding"/>
    <property type="evidence" value="ECO:0007669"/>
    <property type="project" value="UniProtKB-UniRule"/>
</dbReference>